<evidence type="ECO:0000256" key="16">
    <source>
        <dbReference type="ARBA" id="ARBA00023180"/>
    </source>
</evidence>
<reference evidence="28" key="2">
    <citation type="submission" date="2025-08" db="UniProtKB">
        <authorList>
            <consortium name="Ensembl"/>
        </authorList>
    </citation>
    <scope>IDENTIFICATION</scope>
</reference>
<keyword evidence="12 26" id="KW-1133">Transmembrane helix</keyword>
<evidence type="ECO:0000256" key="14">
    <source>
        <dbReference type="ARBA" id="ARBA00023065"/>
    </source>
</evidence>
<dbReference type="Proteomes" id="UP000028761">
    <property type="component" value="Chromosome 4"/>
</dbReference>
<dbReference type="GO" id="GO:0005516">
    <property type="term" value="F:calmodulin binding"/>
    <property type="evidence" value="ECO:0007669"/>
    <property type="project" value="UniProtKB-KW"/>
</dbReference>
<dbReference type="FunFam" id="1.25.40.20:FF:000230">
    <property type="entry name" value="transient receptor potential cation channel subfamily V member 6"/>
    <property type="match status" value="1"/>
</dbReference>
<keyword evidence="17" id="KW-0407">Ion channel</keyword>
<feature type="transmembrane region" description="Helical" evidence="26">
    <location>
        <begin position="547"/>
        <end position="565"/>
    </location>
</feature>
<protein>
    <recommendedName>
        <fullName evidence="21">Transient receptor potential cation channel subfamily V member 6</fullName>
    </recommendedName>
    <alternativeName>
        <fullName evidence="23">Calcium transport protein 1</fullName>
    </alternativeName>
    <alternativeName>
        <fullName evidence="22">Epithelial calcium channel 2</fullName>
    </alternativeName>
</protein>
<dbReference type="eggNOG" id="KOG3676">
    <property type="taxonomic scope" value="Eukaryota"/>
</dbReference>
<evidence type="ECO:0000256" key="19">
    <source>
        <dbReference type="ARBA" id="ARBA00054373"/>
    </source>
</evidence>
<sequence length="821" mass="93444">MQLWLLLLTPRRSSRQASPAESWLALPSVTNSQPSADWLGQLGDSQGTHQEGRRQETGPLQGEGGPALGGADVAPRLSPVRVWPRPQAPKEPALHPMGLSLPKEKGLILCLWSKFCRWFQRRESWAQSRDEQNLLQQKRIWESPLLLAAKKNDVQALNKLLKYEDCEVHQRGAMGETALHIAALYDNLEAAMVLMEAAPELVFEPMTSELYEGQTALHIAVVNQNVNLVRALLARRASVSARATGTAFRRSPHNLIYFGEHPLSFAACVNSEEIVRLLIEHGADIRAQDSLGNTVLHILILQPNKTFACQMYNLLLSYDRHGDHLQPLDLVPNHQGLTPFKLAGVEGNTVMFQHLMQKRKHTQWTYGPLTSTLYDLTEIDSSGDEQSLLELIITTKKREARQILDQTPVKELVSLKWKRYGRPYFCMLGAIYLLYIICFTICCIYRPLKPRTNNRTSPRDNTLLQQKLLQEAYVTPKDDIRLVGELVTVIGAIIILLVEIPDIFRMGVTRFFGQTILGGPFHVLIITYAFMVLVTMVMRLISASGEVVPMSFALVLGWCNVMYFARGFQMLGPFTIMIQKMIFGDLMRFCWLMAVVILGFASAFYIIFQTEDPEELGHFYDYPMALFSTFELFLTIIDGPANYNVDLPFMYSITYAAFAIIATLLMLNLLIAMMGDTHWRVAHERDELWRAQIVATTVMLERKLPRCLWPRSGICGREYGLGDRWFLRVEDRQDLNRQRIQRYAQAFHTRGSEDLDKDSVEKLELGCPFSPHLSLPTPSVSRSTSRSSANWERLRQGTLRRDLRGIINRGLEDGEGWEYQI</sequence>
<feature type="repeat" description="ANK" evidence="24">
    <location>
        <begin position="212"/>
        <end position="244"/>
    </location>
</feature>
<keyword evidence="16" id="KW-0325">Glycoprotein</keyword>
<evidence type="ECO:0000256" key="11">
    <source>
        <dbReference type="ARBA" id="ARBA00022860"/>
    </source>
</evidence>
<dbReference type="PRINTS" id="PR01415">
    <property type="entry name" value="ANKYRIN"/>
</dbReference>
<keyword evidence="7 26" id="KW-0812">Transmembrane</keyword>
<dbReference type="InterPro" id="IPR008344">
    <property type="entry name" value="TRPV5/TRPV6"/>
</dbReference>
<feature type="transmembrane region" description="Helical" evidence="26">
    <location>
        <begin position="586"/>
        <end position="608"/>
    </location>
</feature>
<keyword evidence="15 26" id="KW-0472">Membrane</keyword>
<keyword evidence="14" id="KW-0406">Ion transport</keyword>
<evidence type="ECO:0000256" key="5">
    <source>
        <dbReference type="ARBA" id="ARBA00022568"/>
    </source>
</evidence>
<keyword evidence="4" id="KW-0597">Phosphoprotein</keyword>
<dbReference type="PANTHER" id="PTHR10582">
    <property type="entry name" value="TRANSIENT RECEPTOR POTENTIAL ION CHANNEL PROTEIN"/>
    <property type="match status" value="1"/>
</dbReference>
<evidence type="ECO:0000313" key="28">
    <source>
        <dbReference type="Ensembl" id="ENSPANP00000002819.3"/>
    </source>
</evidence>
<evidence type="ECO:0000256" key="13">
    <source>
        <dbReference type="ARBA" id="ARBA00023043"/>
    </source>
</evidence>
<evidence type="ECO:0000256" key="9">
    <source>
        <dbReference type="ARBA" id="ARBA00022737"/>
    </source>
</evidence>
<gene>
    <name evidence="28" type="primary">TRPV6</name>
</gene>
<keyword evidence="9" id="KW-0677">Repeat</keyword>
<feature type="transmembrane region" description="Helical" evidence="26">
    <location>
        <begin position="649"/>
        <end position="671"/>
    </location>
</feature>
<dbReference type="InterPro" id="IPR024862">
    <property type="entry name" value="TRPV"/>
</dbReference>
<keyword evidence="5" id="KW-0109">Calcium transport</keyword>
<dbReference type="OMA" id="LCLWNKF"/>
<dbReference type="GO" id="GO:0005262">
    <property type="term" value="F:calcium channel activity"/>
    <property type="evidence" value="ECO:0007669"/>
    <property type="project" value="UniProtKB-KW"/>
</dbReference>
<organism evidence="28 29">
    <name type="scientific">Papio anubis</name>
    <name type="common">Olive baboon</name>
    <dbReference type="NCBI Taxonomy" id="9555"/>
    <lineage>
        <taxon>Eukaryota</taxon>
        <taxon>Metazoa</taxon>
        <taxon>Chordata</taxon>
        <taxon>Craniata</taxon>
        <taxon>Vertebrata</taxon>
        <taxon>Euteleostomi</taxon>
        <taxon>Mammalia</taxon>
        <taxon>Eutheria</taxon>
        <taxon>Euarchontoglires</taxon>
        <taxon>Primates</taxon>
        <taxon>Haplorrhini</taxon>
        <taxon>Catarrhini</taxon>
        <taxon>Cercopithecidae</taxon>
        <taxon>Cercopithecinae</taxon>
        <taxon>Papio</taxon>
    </lineage>
</organism>
<evidence type="ECO:0000256" key="15">
    <source>
        <dbReference type="ARBA" id="ARBA00023136"/>
    </source>
</evidence>
<evidence type="ECO:0000256" key="3">
    <source>
        <dbReference type="ARBA" id="ARBA00022475"/>
    </source>
</evidence>
<evidence type="ECO:0000256" key="26">
    <source>
        <dbReference type="SAM" id="Phobius"/>
    </source>
</evidence>
<dbReference type="PROSITE" id="PS50088">
    <property type="entry name" value="ANK_REPEAT"/>
    <property type="match status" value="2"/>
</dbReference>
<evidence type="ECO:0000256" key="25">
    <source>
        <dbReference type="SAM" id="MobiDB-lite"/>
    </source>
</evidence>
<reference evidence="28 29" key="1">
    <citation type="submission" date="2012-03" db="EMBL/GenBank/DDBJ databases">
        <title>Whole Genome Assembly of Papio anubis.</title>
        <authorList>
            <person name="Liu Y.L."/>
            <person name="Abraham K.A."/>
            <person name="Akbar H.A."/>
            <person name="Ali S.A."/>
            <person name="Anosike U.A."/>
            <person name="Aqrawi P.A."/>
            <person name="Arias F.A."/>
            <person name="Attaway T.A."/>
            <person name="Awwad R.A."/>
            <person name="Babu C.B."/>
            <person name="Bandaranaike D.B."/>
            <person name="Battles P.B."/>
            <person name="Bell A.B."/>
            <person name="Beltran B.B."/>
            <person name="Berhane-Mersha D.B."/>
            <person name="Bess C.B."/>
            <person name="Bickham C.B."/>
            <person name="Bolden T.B."/>
            <person name="Carter K.C."/>
            <person name="Chau D.C."/>
            <person name="Chavez A.C."/>
            <person name="Clerc-Blankenburg K.C."/>
            <person name="Coyle M.C."/>
            <person name="Dao M.D."/>
            <person name="Davila M.L.D."/>
            <person name="Davy-Carroll L.D."/>
            <person name="Denson S.D."/>
            <person name="Dinh H.D."/>
            <person name="Fernandez S.F."/>
            <person name="Fernando P.F."/>
            <person name="Forbes L.F."/>
            <person name="Francis C.F."/>
            <person name="Francisco L.F."/>
            <person name="Fu Q.F."/>
            <person name="Garcia-Iii R.G."/>
            <person name="Garrett T.G."/>
            <person name="Gross S.G."/>
            <person name="Gubbala S.G."/>
            <person name="Hirani K.H."/>
            <person name="Hogues M.H."/>
            <person name="Hollins B.H."/>
            <person name="Jackson L.J."/>
            <person name="Javaid M.J."/>
            <person name="Jhangiani S.J."/>
            <person name="Johnson A.J."/>
            <person name="Johnson B.J."/>
            <person name="Jones J.J."/>
            <person name="Joshi V.J."/>
            <person name="Kalu J.K."/>
            <person name="Khan N.K."/>
            <person name="Korchina V.K."/>
            <person name="Kovar C.K."/>
            <person name="Lago L.L."/>
            <person name="Lara F.L."/>
            <person name="Le T.-K.L."/>
            <person name="Lee S.L."/>
            <person name="Legall-Iii F.L."/>
            <person name="Lemon S.L."/>
            <person name="Liu J.L."/>
            <person name="Liu Y.-S.L."/>
            <person name="Liyanage D.L."/>
            <person name="Lopez J.L."/>
            <person name="Lorensuhewa L.L."/>
            <person name="Mata R.M."/>
            <person name="Mathew T.M."/>
            <person name="Mercado C.M."/>
            <person name="Mercado I.M."/>
            <person name="Morales K.M."/>
            <person name="Morgan M.M."/>
            <person name="Munidasa M.M."/>
            <person name="Ngo D.N."/>
            <person name="Nguyen L.N."/>
            <person name="Nguyen T.N."/>
            <person name="Nguyen N.N."/>
            <person name="Obregon M.O."/>
            <person name="Okwuonu G.O."/>
            <person name="Ongeri F.O."/>
            <person name="Onwere C.O."/>
            <person name="Osifeso I.O."/>
            <person name="Parra A.P."/>
            <person name="Patil S.P."/>
            <person name="Perez A.P."/>
            <person name="Perez Y.P."/>
            <person name="Pham C.P."/>
            <person name="Pu L.-L.P."/>
            <person name="Puazo M.P."/>
            <person name="Quiroz J.Q."/>
            <person name="Rouhana J.R."/>
            <person name="Ruiz M.R."/>
            <person name="Ruiz S.-J.R."/>
            <person name="Saada N.S."/>
            <person name="Santibanez J.S."/>
            <person name="Scheel M.S."/>
            <person name="Schneider B.S."/>
            <person name="Simmons D.S."/>
            <person name="Sisson I.S."/>
            <person name="Tang L.-Y.T."/>
            <person name="Thornton R.T."/>
            <person name="Tisius J.T."/>
            <person name="Toledanes G.T."/>
            <person name="Trejos Z.T."/>
            <person name="Usmani K.U."/>
            <person name="Varghese R.V."/>
            <person name="Vattathil S.V."/>
            <person name="Vee V.V."/>
            <person name="Walker D.W."/>
            <person name="Weissenberger G.W."/>
            <person name="White C.W."/>
            <person name="Williams A.W."/>
            <person name="Woodworth J.W."/>
            <person name="Wright R.W."/>
            <person name="Zhu Y.Z."/>
            <person name="Han Y.H."/>
            <person name="Newsham I.N."/>
            <person name="Nazareth L.N."/>
            <person name="Worley K.W."/>
            <person name="Muzny D.M."/>
            <person name="Rogers J.R."/>
            <person name="Gibbs R.G."/>
        </authorList>
    </citation>
    <scope>NUCLEOTIDE SEQUENCE [LARGE SCALE GENOMIC DNA]</scope>
</reference>
<dbReference type="Pfam" id="PF12796">
    <property type="entry name" value="Ank_2"/>
    <property type="match status" value="1"/>
</dbReference>
<evidence type="ECO:0000256" key="17">
    <source>
        <dbReference type="ARBA" id="ARBA00023303"/>
    </source>
</evidence>
<dbReference type="Pfam" id="PF00520">
    <property type="entry name" value="Ion_trans"/>
    <property type="match status" value="1"/>
</dbReference>
<dbReference type="AlphaFoldDB" id="A0A096MSP9"/>
<dbReference type="Pfam" id="PF00023">
    <property type="entry name" value="Ank"/>
    <property type="match status" value="1"/>
</dbReference>
<evidence type="ECO:0000256" key="23">
    <source>
        <dbReference type="ARBA" id="ARBA00077128"/>
    </source>
</evidence>
<evidence type="ECO:0000256" key="10">
    <source>
        <dbReference type="ARBA" id="ARBA00022837"/>
    </source>
</evidence>
<dbReference type="PRINTS" id="PR01765">
    <property type="entry name" value="ECACCHANNEL"/>
</dbReference>
<comment type="function">
    <text evidence="19">Calcium selective cation channel that mediates Ca(2+) uptake in various tissues, including the intestine. Important for normal Ca(2+) ion homeostasis in the body, including bone and skin. The channel is activated by low internal calcium level, probably including intracellular calcium store depletion, and the current exhibits an inward rectification. Inactivation includes both a rapid Ca(2+)-dependent and a slower Ca(2+)-calmodulin-dependent mechanism; the latter may be regulated by phosphorylation. In vitro, is slowly inhibited by Mg(2+) in a voltage-independent manner. Heteromeric assembly with TRPV5 seems to modify channel properties. TRPV5-TRPV6 heteromultimeric concatemers exhibit voltage-dependent gating.</text>
</comment>
<evidence type="ECO:0000313" key="29">
    <source>
        <dbReference type="Proteomes" id="UP000028761"/>
    </source>
</evidence>
<keyword evidence="6" id="KW-0107">Calcium channel</keyword>
<dbReference type="GeneTree" id="ENSGT00940000156687"/>
<evidence type="ECO:0000256" key="18">
    <source>
        <dbReference type="ARBA" id="ARBA00036634"/>
    </source>
</evidence>
<evidence type="ECO:0000256" key="7">
    <source>
        <dbReference type="ARBA" id="ARBA00022692"/>
    </source>
</evidence>
<comment type="subcellular location">
    <subcellularLocation>
        <location evidence="1">Cell membrane</location>
        <topology evidence="1">Multi-pass membrane protein</topology>
    </subcellularLocation>
</comment>
<dbReference type="InterPro" id="IPR008345">
    <property type="entry name" value="TrpV6"/>
</dbReference>
<dbReference type="GO" id="GO:0051592">
    <property type="term" value="P:response to calcium ion"/>
    <property type="evidence" value="ECO:0007669"/>
    <property type="project" value="Ensembl"/>
</dbReference>
<dbReference type="STRING" id="9555.ENSPANP00000002819"/>
<dbReference type="GO" id="GO:0046872">
    <property type="term" value="F:metal ion binding"/>
    <property type="evidence" value="ECO:0007669"/>
    <property type="project" value="UniProtKB-KW"/>
</dbReference>
<keyword evidence="13 24" id="KW-0040">ANK repeat</keyword>
<evidence type="ECO:0000256" key="4">
    <source>
        <dbReference type="ARBA" id="ARBA00022553"/>
    </source>
</evidence>
<dbReference type="GO" id="GO:0042802">
    <property type="term" value="F:identical protein binding"/>
    <property type="evidence" value="ECO:0007669"/>
    <property type="project" value="Ensembl"/>
</dbReference>
<dbReference type="GO" id="GO:0055074">
    <property type="term" value="P:calcium ion homeostasis"/>
    <property type="evidence" value="ECO:0007669"/>
    <property type="project" value="Ensembl"/>
</dbReference>
<dbReference type="InterPro" id="IPR005821">
    <property type="entry name" value="Ion_trans_dom"/>
</dbReference>
<evidence type="ECO:0000256" key="8">
    <source>
        <dbReference type="ARBA" id="ARBA00022723"/>
    </source>
</evidence>
<dbReference type="GO" id="GO:0005886">
    <property type="term" value="C:plasma membrane"/>
    <property type="evidence" value="ECO:0007669"/>
    <property type="project" value="UniProtKB-SubCell"/>
</dbReference>
<feature type="repeat" description="ANK" evidence="24">
    <location>
        <begin position="258"/>
        <end position="290"/>
    </location>
</feature>
<dbReference type="InterPro" id="IPR036770">
    <property type="entry name" value="Ankyrin_rpt-contain_sf"/>
</dbReference>
<keyword evidence="29" id="KW-1185">Reference proteome</keyword>
<evidence type="ECO:0000256" key="21">
    <source>
        <dbReference type="ARBA" id="ARBA00068288"/>
    </source>
</evidence>
<evidence type="ECO:0000256" key="6">
    <source>
        <dbReference type="ARBA" id="ARBA00022673"/>
    </source>
</evidence>
<feature type="domain" description="Ion transport" evidence="27">
    <location>
        <begin position="451"/>
        <end position="683"/>
    </location>
</feature>
<evidence type="ECO:0000256" key="2">
    <source>
        <dbReference type="ARBA" id="ARBA00022448"/>
    </source>
</evidence>
<dbReference type="GO" id="GO:0034704">
    <property type="term" value="C:calcium channel complex"/>
    <property type="evidence" value="ECO:0007669"/>
    <property type="project" value="Ensembl"/>
</dbReference>
<dbReference type="GO" id="GO:0035898">
    <property type="term" value="P:parathyroid hormone secretion"/>
    <property type="evidence" value="ECO:0007669"/>
    <property type="project" value="Ensembl"/>
</dbReference>
<dbReference type="Gene3D" id="1.25.40.20">
    <property type="entry name" value="Ankyrin repeat-containing domain"/>
    <property type="match status" value="1"/>
</dbReference>
<proteinExistence type="inferred from homology"/>
<evidence type="ECO:0000256" key="20">
    <source>
        <dbReference type="ARBA" id="ARBA00060957"/>
    </source>
</evidence>
<keyword evidence="2" id="KW-0813">Transport</keyword>
<dbReference type="GO" id="GO:0098703">
    <property type="term" value="P:calcium ion import across plasma membrane"/>
    <property type="evidence" value="ECO:0007669"/>
    <property type="project" value="Ensembl"/>
</dbReference>
<keyword evidence="11" id="KW-0112">Calmodulin-binding</keyword>
<dbReference type="Ensembl" id="ENSPANT00000010282.3">
    <property type="protein sequence ID" value="ENSPANP00000002819.3"/>
    <property type="gene ID" value="ENSPANG00000011082.3"/>
</dbReference>
<evidence type="ECO:0000256" key="22">
    <source>
        <dbReference type="ARBA" id="ARBA00075384"/>
    </source>
</evidence>
<dbReference type="PROSITE" id="PS50297">
    <property type="entry name" value="ANK_REP_REGION"/>
    <property type="match status" value="2"/>
</dbReference>
<dbReference type="Bgee" id="ENSPANG00000011082">
    <property type="expression patterns" value="Expressed in pancreas and 14 other cell types or tissues"/>
</dbReference>
<dbReference type="CDD" id="cd22192">
    <property type="entry name" value="TRPV5-6"/>
    <property type="match status" value="1"/>
</dbReference>
<dbReference type="FunFam" id="1.25.40.20:FF:000143">
    <property type="entry name" value="transient receptor potential cation channel subfamily V member 5"/>
    <property type="match status" value="1"/>
</dbReference>
<evidence type="ECO:0000256" key="12">
    <source>
        <dbReference type="ARBA" id="ARBA00022989"/>
    </source>
</evidence>
<keyword evidence="8" id="KW-0479">Metal-binding</keyword>
<evidence type="ECO:0000259" key="27">
    <source>
        <dbReference type="Pfam" id="PF00520"/>
    </source>
</evidence>
<feature type="region of interest" description="Disordered" evidence="25">
    <location>
        <begin position="35"/>
        <end position="73"/>
    </location>
</feature>
<feature type="transmembrane region" description="Helical" evidence="26">
    <location>
        <begin position="424"/>
        <end position="448"/>
    </location>
</feature>
<reference evidence="28" key="3">
    <citation type="submission" date="2025-09" db="UniProtKB">
        <authorList>
            <consortium name="Ensembl"/>
        </authorList>
    </citation>
    <scope>IDENTIFICATION</scope>
</reference>
<comment type="similarity">
    <text evidence="20">Belongs to the transient receptor (TC 1.A.4) family. TrpV subfamily. TRPV6 sub-subfamily.</text>
</comment>
<dbReference type="SMART" id="SM00248">
    <property type="entry name" value="ANK"/>
    <property type="match status" value="5"/>
</dbReference>
<evidence type="ECO:0000256" key="1">
    <source>
        <dbReference type="ARBA" id="ARBA00004651"/>
    </source>
</evidence>
<dbReference type="PRINTS" id="PR01766">
    <property type="entry name" value="ECACCHANNEL1"/>
</dbReference>
<feature type="transmembrane region" description="Helical" evidence="26">
    <location>
        <begin position="521"/>
        <end position="541"/>
    </location>
</feature>
<dbReference type="HOGENOM" id="CLU_012795_2_0_1"/>
<evidence type="ECO:0000256" key="24">
    <source>
        <dbReference type="PROSITE-ProRule" id="PRU00023"/>
    </source>
</evidence>
<accession>A0A096MSP9</accession>
<name>A0A096MSP9_PAPAN</name>
<dbReference type="SUPFAM" id="SSF48403">
    <property type="entry name" value="Ankyrin repeat"/>
    <property type="match status" value="1"/>
</dbReference>
<dbReference type="InterPro" id="IPR002110">
    <property type="entry name" value="Ankyrin_rpt"/>
</dbReference>
<dbReference type="PANTHER" id="PTHR10582:SF25">
    <property type="entry name" value="TRANSIENT RECEPTOR POTENTIAL CATION CHANNEL SUBFAMILY V MEMBER 6"/>
    <property type="match status" value="1"/>
</dbReference>
<keyword evidence="3" id="KW-1003">Cell membrane</keyword>
<comment type="catalytic activity">
    <reaction evidence="18">
        <text>Ca(2+)(in) = Ca(2+)(out)</text>
        <dbReference type="Rhea" id="RHEA:29671"/>
        <dbReference type="ChEBI" id="CHEBI:29108"/>
    </reaction>
</comment>
<keyword evidence="10" id="KW-0106">Calcium</keyword>
<dbReference type="NCBIfam" id="TIGR00870">
    <property type="entry name" value="trp"/>
    <property type="match status" value="1"/>
</dbReference>